<evidence type="ECO:0000313" key="2">
    <source>
        <dbReference type="EMBL" id="RCV87959.1"/>
    </source>
</evidence>
<protein>
    <submittedName>
        <fullName evidence="2">Uncharacterized protein</fullName>
    </submittedName>
</protein>
<feature type="chain" id="PRO_5016587032" evidence="1">
    <location>
        <begin position="20"/>
        <end position="239"/>
    </location>
</feature>
<name>A0A368TT55_9GAMM</name>
<evidence type="ECO:0000313" key="3">
    <source>
        <dbReference type="Proteomes" id="UP000252405"/>
    </source>
</evidence>
<dbReference type="AlphaFoldDB" id="A0A368TT55"/>
<sequence>MTVWWSLGLGLLLSSLAYAQPLPEREVTARMVDEGFSSAVPVSGRPLAGAMFEQRGKPSGKELYVWVPGGLGIRDAELCLSLLARDGRYTGLLRAPLEADETPFLLRVTFESREPVFYAEDRSGVLAALAEVKQSCDPGEPVQHILPVSWERPEEAQRLAIMINSSRMQAFLVVPYQSGAPQAIECELITDPQRIAFDRQCLIDIAELRDHGEPLFNQTELVRLRGPNRAPPVPFPLAP</sequence>
<keyword evidence="3" id="KW-1185">Reference proteome</keyword>
<dbReference type="Proteomes" id="UP000252405">
    <property type="component" value="Unassembled WGS sequence"/>
</dbReference>
<dbReference type="EMBL" id="QPII01000012">
    <property type="protein sequence ID" value="RCV87959.1"/>
    <property type="molecule type" value="Genomic_DNA"/>
</dbReference>
<dbReference type="OrthoDB" id="6155593at2"/>
<comment type="caution">
    <text evidence="2">The sequence shown here is derived from an EMBL/GenBank/DDBJ whole genome shotgun (WGS) entry which is preliminary data.</text>
</comment>
<organism evidence="2 3">
    <name type="scientific">Billgrantia montanilacus</name>
    <dbReference type="NCBI Taxonomy" id="2282305"/>
    <lineage>
        <taxon>Bacteria</taxon>
        <taxon>Pseudomonadati</taxon>
        <taxon>Pseudomonadota</taxon>
        <taxon>Gammaproteobacteria</taxon>
        <taxon>Oceanospirillales</taxon>
        <taxon>Halomonadaceae</taxon>
        <taxon>Billgrantia</taxon>
    </lineage>
</organism>
<evidence type="ECO:0000256" key="1">
    <source>
        <dbReference type="SAM" id="SignalP"/>
    </source>
</evidence>
<reference evidence="2 3" key="1">
    <citation type="submission" date="2018-07" db="EMBL/GenBank/DDBJ databases">
        <title>Halomonas montanilacus sp. nov., isolated from Lake Pengyan on Tibetan Plateau.</title>
        <authorList>
            <person name="Lu H."/>
            <person name="Xing P."/>
            <person name="Wu Q."/>
        </authorList>
    </citation>
    <scope>NUCLEOTIDE SEQUENCE [LARGE SCALE GENOMIC DNA]</scope>
    <source>
        <strain evidence="2 3">PYC7W</strain>
    </source>
</reference>
<keyword evidence="1" id="KW-0732">Signal</keyword>
<feature type="signal peptide" evidence="1">
    <location>
        <begin position="1"/>
        <end position="19"/>
    </location>
</feature>
<accession>A0A368TT55</accession>
<dbReference type="RefSeq" id="WP_114479805.1">
    <property type="nucleotide sequence ID" value="NZ_QPII01000012.1"/>
</dbReference>
<gene>
    <name evidence="2" type="ORF">DU505_14995</name>
</gene>
<proteinExistence type="predicted"/>